<protein>
    <recommendedName>
        <fullName evidence="10">HAUS augmin-like complex subunit 3 N-terminal domain-containing protein</fullName>
    </recommendedName>
</protein>
<name>A0A8S4A6Q9_9EUPU</name>
<comment type="subcellular location">
    <subcellularLocation>
        <location evidence="1">Cytoplasm</location>
        <location evidence="1">Cytoskeleton</location>
        <location evidence="1">Spindle</location>
    </subcellularLocation>
</comment>
<dbReference type="AlphaFoldDB" id="A0A8S4A6Q9"/>
<keyword evidence="5" id="KW-0493">Microtubule</keyword>
<comment type="caution">
    <text evidence="11">The sequence shown here is derived from an EMBL/GenBank/DDBJ whole genome shotgun (WGS) entry which is preliminary data.</text>
</comment>
<keyword evidence="7" id="KW-0175">Coiled coil</keyword>
<comment type="similarity">
    <text evidence="2">Belongs to the HAUS3 family.</text>
</comment>
<evidence type="ECO:0000313" key="11">
    <source>
        <dbReference type="EMBL" id="CAG5134696.1"/>
    </source>
</evidence>
<dbReference type="Proteomes" id="UP000678393">
    <property type="component" value="Unassembled WGS sequence"/>
</dbReference>
<dbReference type="PANTHER" id="PTHR19378">
    <property type="entry name" value="GOLGIN- RELATED"/>
    <property type="match status" value="1"/>
</dbReference>
<evidence type="ECO:0000256" key="8">
    <source>
        <dbReference type="ARBA" id="ARBA00023212"/>
    </source>
</evidence>
<evidence type="ECO:0000256" key="5">
    <source>
        <dbReference type="ARBA" id="ARBA00022701"/>
    </source>
</evidence>
<dbReference type="GO" id="GO:0031023">
    <property type="term" value="P:microtubule organizing center organization"/>
    <property type="evidence" value="ECO:0007669"/>
    <property type="project" value="TreeGrafter"/>
</dbReference>
<dbReference type="GO" id="GO:0005815">
    <property type="term" value="C:microtubule organizing center"/>
    <property type="evidence" value="ECO:0007669"/>
    <property type="project" value="TreeGrafter"/>
</dbReference>
<evidence type="ECO:0000256" key="7">
    <source>
        <dbReference type="ARBA" id="ARBA00023054"/>
    </source>
</evidence>
<evidence type="ECO:0000256" key="9">
    <source>
        <dbReference type="ARBA" id="ARBA00023306"/>
    </source>
</evidence>
<dbReference type="InterPro" id="IPR026206">
    <property type="entry name" value="HAUS3"/>
</dbReference>
<sequence>ISVALQSLTDSVKKITDFYCVPSAGGKDVQTKDSGPFLTQSDLTSFHAAEEKFSCNLTRFTKKQFFEGMANMTGKQEVEHYDLVDVSLPEKESPSGDSRFLDDCQEFSRLQQIFPKSECDHINALIGAAKALSAVNEAKSICSVLKSNQFPTSATEISRLHHIVEQNIEITKAEMSSLQSSVPGLIQELGSLQGTEILTGDYDLKLQRQDYFIKKQDNVVDQLITQRARSEFLVMLYEFESRCHQETHHLLSAARRVLESNLQTWQQRMNDLEDPDLSVKRLERNVVDTRDKSSARLYHLLGDFVDDEQMLYLPKQKIIEKAKQLDHQYSCARASDKTMDEKYLTKISQLESCMVSSMAVLYGGSSTSSGQPSLSPPEIQSVMTELISNIAKLETDLAEIVTDVTNKKTTLKNNLLLNKERELFTFFHTDPGRLQNTINGLADRLTAQNVK</sequence>
<evidence type="ECO:0000256" key="2">
    <source>
        <dbReference type="ARBA" id="ARBA00009645"/>
    </source>
</evidence>
<keyword evidence="3" id="KW-0963">Cytoplasm</keyword>
<accession>A0A8S4A6Q9</accession>
<reference evidence="11" key="1">
    <citation type="submission" date="2021-04" db="EMBL/GenBank/DDBJ databases">
        <authorList>
            <consortium name="Molecular Ecology Group"/>
        </authorList>
    </citation>
    <scope>NUCLEOTIDE SEQUENCE</scope>
</reference>
<dbReference type="GO" id="GO:0051301">
    <property type="term" value="P:cell division"/>
    <property type="evidence" value="ECO:0007669"/>
    <property type="project" value="UniProtKB-KW"/>
</dbReference>
<dbReference type="PRINTS" id="PR02089">
    <property type="entry name" value="HAUSAUGMINL3"/>
</dbReference>
<gene>
    <name evidence="11" type="ORF">CUNI_LOCUS20254</name>
</gene>
<proteinExistence type="inferred from homology"/>
<evidence type="ECO:0000256" key="4">
    <source>
        <dbReference type="ARBA" id="ARBA00022618"/>
    </source>
</evidence>
<evidence type="ECO:0000256" key="3">
    <source>
        <dbReference type="ARBA" id="ARBA00022490"/>
    </source>
</evidence>
<evidence type="ECO:0000256" key="6">
    <source>
        <dbReference type="ARBA" id="ARBA00022776"/>
    </source>
</evidence>
<dbReference type="OrthoDB" id="2159690at2759"/>
<dbReference type="PANTHER" id="PTHR19378:SF0">
    <property type="entry name" value="HAUS AUGMIN-LIKE COMPLEX SUBUNIT 3"/>
    <property type="match status" value="1"/>
</dbReference>
<keyword evidence="9" id="KW-0131">Cell cycle</keyword>
<dbReference type="GO" id="GO:0005874">
    <property type="term" value="C:microtubule"/>
    <property type="evidence" value="ECO:0007669"/>
    <property type="project" value="UniProtKB-KW"/>
</dbReference>
<evidence type="ECO:0000256" key="1">
    <source>
        <dbReference type="ARBA" id="ARBA00004186"/>
    </source>
</evidence>
<keyword evidence="4" id="KW-0132">Cell division</keyword>
<evidence type="ECO:0000313" key="12">
    <source>
        <dbReference type="Proteomes" id="UP000678393"/>
    </source>
</evidence>
<feature type="non-terminal residue" evidence="11">
    <location>
        <position position="1"/>
    </location>
</feature>
<organism evidence="11 12">
    <name type="scientific">Candidula unifasciata</name>
    <dbReference type="NCBI Taxonomy" id="100452"/>
    <lineage>
        <taxon>Eukaryota</taxon>
        <taxon>Metazoa</taxon>
        <taxon>Spiralia</taxon>
        <taxon>Lophotrochozoa</taxon>
        <taxon>Mollusca</taxon>
        <taxon>Gastropoda</taxon>
        <taxon>Heterobranchia</taxon>
        <taxon>Euthyneura</taxon>
        <taxon>Panpulmonata</taxon>
        <taxon>Eupulmonata</taxon>
        <taxon>Stylommatophora</taxon>
        <taxon>Helicina</taxon>
        <taxon>Helicoidea</taxon>
        <taxon>Geomitridae</taxon>
        <taxon>Candidula</taxon>
    </lineage>
</organism>
<dbReference type="GO" id="GO:0072686">
    <property type="term" value="C:mitotic spindle"/>
    <property type="evidence" value="ECO:0007669"/>
    <property type="project" value="TreeGrafter"/>
</dbReference>
<keyword evidence="12" id="KW-1185">Reference proteome</keyword>
<dbReference type="InterPro" id="IPR032733">
    <property type="entry name" value="HAUS3_N"/>
</dbReference>
<dbReference type="Pfam" id="PF14932">
    <property type="entry name" value="HAUS-augmin3"/>
    <property type="match status" value="1"/>
</dbReference>
<dbReference type="EMBL" id="CAJHNH020007501">
    <property type="protein sequence ID" value="CAG5134696.1"/>
    <property type="molecule type" value="Genomic_DNA"/>
</dbReference>
<evidence type="ECO:0000259" key="10">
    <source>
        <dbReference type="Pfam" id="PF14932"/>
    </source>
</evidence>
<keyword evidence="6" id="KW-0498">Mitosis</keyword>
<dbReference type="GO" id="GO:0070652">
    <property type="term" value="C:HAUS complex"/>
    <property type="evidence" value="ECO:0007669"/>
    <property type="project" value="InterPro"/>
</dbReference>
<dbReference type="GO" id="GO:0051225">
    <property type="term" value="P:spindle assembly"/>
    <property type="evidence" value="ECO:0007669"/>
    <property type="project" value="InterPro"/>
</dbReference>
<keyword evidence="8" id="KW-0206">Cytoskeleton</keyword>
<feature type="domain" description="HAUS augmin-like complex subunit 3 N-terminal" evidence="10">
    <location>
        <begin position="4"/>
        <end position="123"/>
    </location>
</feature>